<dbReference type="AlphaFoldDB" id="A0A8J6BF96"/>
<dbReference type="OrthoDB" id="9898731at2759"/>
<gene>
    <name evidence="2" type="ORF">GDO78_013995</name>
</gene>
<reference evidence="2" key="1">
    <citation type="thesis" date="2020" institute="ProQuest LLC" country="789 East Eisenhower Parkway, Ann Arbor, MI, USA">
        <title>Comparative Genomics and Chromosome Evolution.</title>
        <authorList>
            <person name="Mudd A.B."/>
        </authorList>
    </citation>
    <scope>NUCLEOTIDE SEQUENCE</scope>
    <source>
        <strain evidence="2">HN-11 Male</strain>
        <tissue evidence="2">Kidney and liver</tissue>
    </source>
</reference>
<dbReference type="Proteomes" id="UP000770717">
    <property type="component" value="Unassembled WGS sequence"/>
</dbReference>
<feature type="non-terminal residue" evidence="2">
    <location>
        <position position="1"/>
    </location>
</feature>
<name>A0A8J6BF96_ELECQ</name>
<comment type="caution">
    <text evidence="2">The sequence shown here is derived from an EMBL/GenBank/DDBJ whole genome shotgun (WGS) entry which is preliminary data.</text>
</comment>
<protein>
    <submittedName>
        <fullName evidence="2">Uncharacterized protein</fullName>
    </submittedName>
</protein>
<sequence>DTWVAFGDAEGEESQTDDQKVHTIQHDGRWWCEDSTTLCTEHSIDKNSLEHIFENCFPPVSHPVVEEEIQPLESLLHDIKPQGHKQTWRR</sequence>
<evidence type="ECO:0000313" key="2">
    <source>
        <dbReference type="EMBL" id="KAG9462500.1"/>
    </source>
</evidence>
<organism evidence="2 3">
    <name type="scientific">Eleutherodactylus coqui</name>
    <name type="common">Puerto Rican coqui</name>
    <dbReference type="NCBI Taxonomy" id="57060"/>
    <lineage>
        <taxon>Eukaryota</taxon>
        <taxon>Metazoa</taxon>
        <taxon>Chordata</taxon>
        <taxon>Craniata</taxon>
        <taxon>Vertebrata</taxon>
        <taxon>Euteleostomi</taxon>
        <taxon>Amphibia</taxon>
        <taxon>Batrachia</taxon>
        <taxon>Anura</taxon>
        <taxon>Neobatrachia</taxon>
        <taxon>Hyloidea</taxon>
        <taxon>Eleutherodactylidae</taxon>
        <taxon>Eleutherodactylinae</taxon>
        <taxon>Eleutherodactylus</taxon>
        <taxon>Eleutherodactylus</taxon>
    </lineage>
</organism>
<feature type="region of interest" description="Disordered" evidence="1">
    <location>
        <begin position="1"/>
        <end position="21"/>
    </location>
</feature>
<accession>A0A8J6BF96</accession>
<dbReference type="EMBL" id="WNTK01010974">
    <property type="protein sequence ID" value="KAG9462500.1"/>
    <property type="molecule type" value="Genomic_DNA"/>
</dbReference>
<keyword evidence="3" id="KW-1185">Reference proteome</keyword>
<evidence type="ECO:0000313" key="3">
    <source>
        <dbReference type="Proteomes" id="UP000770717"/>
    </source>
</evidence>
<evidence type="ECO:0000256" key="1">
    <source>
        <dbReference type="SAM" id="MobiDB-lite"/>
    </source>
</evidence>
<proteinExistence type="predicted"/>